<gene>
    <name evidence="1" type="ORF">CJ305_15715</name>
</gene>
<dbReference type="AlphaFoldDB" id="A0A2G1VNE3"/>
<name>A0A2G1VNE3_9FLAO</name>
<sequence>MEPGKDGVGDYSRILAGEFLKKEQKIFILSLYDKTVNGIVQENQKVNKVLVPCLRISKTESFGIRRKSYLQLLETFQPQWISLQFVPYAYQKKGLPLNLYKILLLKDTSIKLHIMFHELWIYPLNFKQHLVQFLQRAIIRNLIVKLDPKLITTQIPFYQNKLNHFGRKVLPLSIFSNIYPSGSDILKPNNKAQFRIVLFSQMEPKPALILFLVRFIEILRGNKLMPEFVLLGGGRSKQEQFKLELQKVLQDDTEIKLMGFLDHLALSKEFHLADLGVTSVPRHLLGKSGSVHAFLEHHIPVACPVNEGEIELEGFFNDAYNNSVFSEANFDQFLFAQSQASKLARPDRLSPFINLLQSNSENV</sequence>
<comment type="caution">
    <text evidence="1">The sequence shown here is derived from an EMBL/GenBank/DDBJ whole genome shotgun (WGS) entry which is preliminary data.</text>
</comment>
<accession>A0A2G1VNE3</accession>
<evidence type="ECO:0000313" key="2">
    <source>
        <dbReference type="Proteomes" id="UP000229433"/>
    </source>
</evidence>
<keyword evidence="2" id="KW-1185">Reference proteome</keyword>
<dbReference type="EMBL" id="NQXA01000016">
    <property type="protein sequence ID" value="PHQ28282.1"/>
    <property type="molecule type" value="Genomic_DNA"/>
</dbReference>
<proteinExistence type="predicted"/>
<evidence type="ECO:0008006" key="3">
    <source>
        <dbReference type="Google" id="ProtNLM"/>
    </source>
</evidence>
<reference evidence="1 2" key="1">
    <citation type="submission" date="2017-08" db="EMBL/GenBank/DDBJ databases">
        <title>The whole genome shortgun sequences of strain Leeuwenhoekiella nanhaiensis G18 from the South China Sea.</title>
        <authorList>
            <person name="Liu Q."/>
        </authorList>
    </citation>
    <scope>NUCLEOTIDE SEQUENCE [LARGE SCALE GENOMIC DNA]</scope>
    <source>
        <strain evidence="1 2">G18</strain>
    </source>
</reference>
<protein>
    <recommendedName>
        <fullName evidence="3">Glycosyl transferase family 1 domain-containing protein</fullName>
    </recommendedName>
</protein>
<evidence type="ECO:0000313" key="1">
    <source>
        <dbReference type="EMBL" id="PHQ28282.1"/>
    </source>
</evidence>
<organism evidence="1 2">
    <name type="scientific">Leeuwenhoekiella nanhaiensis</name>
    <dbReference type="NCBI Taxonomy" id="1655491"/>
    <lineage>
        <taxon>Bacteria</taxon>
        <taxon>Pseudomonadati</taxon>
        <taxon>Bacteroidota</taxon>
        <taxon>Flavobacteriia</taxon>
        <taxon>Flavobacteriales</taxon>
        <taxon>Flavobacteriaceae</taxon>
        <taxon>Leeuwenhoekiella</taxon>
    </lineage>
</organism>
<dbReference type="Proteomes" id="UP000229433">
    <property type="component" value="Unassembled WGS sequence"/>
</dbReference>